<keyword evidence="2" id="KW-1185">Reference proteome</keyword>
<dbReference type="Proteomes" id="UP000297564">
    <property type="component" value="Unassembled WGS sequence"/>
</dbReference>
<dbReference type="AlphaFoldDB" id="A0A4Z0BI30"/>
<name>A0A4Z0BI30_9BURK</name>
<dbReference type="EMBL" id="SMLL01000006">
    <property type="protein sequence ID" value="TFY97784.1"/>
    <property type="molecule type" value="Genomic_DNA"/>
</dbReference>
<dbReference type="RefSeq" id="WP_135286011.1">
    <property type="nucleotide sequence ID" value="NZ_SMLL01000006.1"/>
</dbReference>
<comment type="caution">
    <text evidence="1">The sequence shown here is derived from an EMBL/GenBank/DDBJ whole genome shotgun (WGS) entry which is preliminary data.</text>
</comment>
<dbReference type="InterPro" id="IPR021332">
    <property type="entry name" value="DUF2944"/>
</dbReference>
<proteinExistence type="predicted"/>
<gene>
    <name evidence="1" type="ORF">EZ242_15050</name>
</gene>
<accession>A0A4Z0BI30</accession>
<dbReference type="OrthoDB" id="7057642at2"/>
<evidence type="ECO:0000313" key="1">
    <source>
        <dbReference type="EMBL" id="TFY97784.1"/>
    </source>
</evidence>
<organism evidence="1 2">
    <name type="scientific">Ramlibacter rhizophilus</name>
    <dbReference type="NCBI Taxonomy" id="1781167"/>
    <lineage>
        <taxon>Bacteria</taxon>
        <taxon>Pseudomonadati</taxon>
        <taxon>Pseudomonadota</taxon>
        <taxon>Betaproteobacteria</taxon>
        <taxon>Burkholderiales</taxon>
        <taxon>Comamonadaceae</taxon>
        <taxon>Ramlibacter</taxon>
    </lineage>
</organism>
<protein>
    <submittedName>
        <fullName evidence="1">DUF2946 family protein</fullName>
    </submittedName>
</protein>
<evidence type="ECO:0000313" key="2">
    <source>
        <dbReference type="Proteomes" id="UP000297564"/>
    </source>
</evidence>
<reference evidence="1 2" key="1">
    <citation type="submission" date="2019-03" db="EMBL/GenBank/DDBJ databases">
        <title>Ramlibacter rhizophilus CCTCC AB2015357, whole genome shotgun sequence.</title>
        <authorList>
            <person name="Zhang X."/>
            <person name="Feng G."/>
            <person name="Zhu H."/>
        </authorList>
    </citation>
    <scope>NUCLEOTIDE SEQUENCE [LARGE SCALE GENOMIC DNA]</scope>
    <source>
        <strain evidence="1 2">CCTCC AB2015357</strain>
    </source>
</reference>
<dbReference type="Pfam" id="PF11161">
    <property type="entry name" value="DUF2944"/>
    <property type="match status" value="1"/>
</dbReference>
<sequence>MDDIVRQAMAKWPNVPHCWGWLGLDARGGWYMRDDRVQAAGPFPQHKGSLLRHDKLIDFIHRNYAPDDEGQWYFQNGPQRVYVELECAPLVWRIGEDFSVRAHTGKAAQVRDCVIDEAGRLYLDSDIGFGLVHSLDMGQAADAVESGRWSPRELTAADLPARFGFVRSPQALRTGAA</sequence>